<gene>
    <name evidence="2" type="ORF">QOZ93_000931</name>
</gene>
<dbReference type="EMBL" id="JAUSWN010000006">
    <property type="protein sequence ID" value="MDQ0479191.1"/>
    <property type="molecule type" value="Genomic_DNA"/>
</dbReference>
<dbReference type="Proteomes" id="UP001224418">
    <property type="component" value="Unassembled WGS sequence"/>
</dbReference>
<keyword evidence="3" id="KW-1185">Reference proteome</keyword>
<evidence type="ECO:0000313" key="2">
    <source>
        <dbReference type="EMBL" id="MDQ0479191.1"/>
    </source>
</evidence>
<proteinExistence type="predicted"/>
<evidence type="ECO:0000313" key="3">
    <source>
        <dbReference type="Proteomes" id="UP001224418"/>
    </source>
</evidence>
<dbReference type="RefSeq" id="WP_307355289.1">
    <property type="nucleotide sequence ID" value="NZ_BAAACJ010000012.1"/>
</dbReference>
<evidence type="ECO:0000256" key="1">
    <source>
        <dbReference type="SAM" id="MobiDB-lite"/>
    </source>
</evidence>
<comment type="caution">
    <text evidence="2">The sequence shown here is derived from an EMBL/GenBank/DDBJ whole genome shotgun (WGS) entry which is preliminary data.</text>
</comment>
<accession>A0ABU0JQ22</accession>
<feature type="region of interest" description="Disordered" evidence="1">
    <location>
        <begin position="1"/>
        <end position="44"/>
    </location>
</feature>
<reference evidence="2 3" key="1">
    <citation type="submission" date="2023-07" db="EMBL/GenBank/DDBJ databases">
        <title>Genomic Encyclopedia of Type Strains, Phase IV (KMG-IV): sequencing the most valuable type-strain genomes for metagenomic binning, comparative biology and taxonomic classification.</title>
        <authorList>
            <person name="Goeker M."/>
        </authorList>
    </citation>
    <scope>NUCLEOTIDE SEQUENCE [LARGE SCALE GENOMIC DNA]</scope>
    <source>
        <strain evidence="2 3">DSM 1400</strain>
    </source>
</reference>
<protein>
    <submittedName>
        <fullName evidence="2">Uncharacterized protein</fullName>
    </submittedName>
</protein>
<sequence>MPEPYNKKETRKAKKTNNRSAKPVTIHESQMKKHKSEGVITGEE</sequence>
<name>A0ABU0JQ22_HATLI</name>
<organism evidence="2 3">
    <name type="scientific">Hathewaya limosa</name>
    <name type="common">Clostridium limosum</name>
    <dbReference type="NCBI Taxonomy" id="1536"/>
    <lineage>
        <taxon>Bacteria</taxon>
        <taxon>Bacillati</taxon>
        <taxon>Bacillota</taxon>
        <taxon>Clostridia</taxon>
        <taxon>Eubacteriales</taxon>
        <taxon>Clostridiaceae</taxon>
        <taxon>Hathewaya</taxon>
    </lineage>
</organism>